<evidence type="ECO:0000256" key="5">
    <source>
        <dbReference type="PIRSR" id="PIRSR038994-1"/>
    </source>
</evidence>
<feature type="binding site" evidence="7">
    <location>
        <position position="126"/>
    </location>
    <ligand>
        <name>Zn(2+)</name>
        <dbReference type="ChEBI" id="CHEBI:29105"/>
    </ligand>
</feature>
<comment type="cofactor">
    <cofactor evidence="7">
        <name>a divalent metal cation</name>
        <dbReference type="ChEBI" id="CHEBI:60240"/>
    </cofactor>
    <text evidence="7">Binds 1 divalent metal cation per subunit.</text>
</comment>
<dbReference type="InterPro" id="IPR032466">
    <property type="entry name" value="Metal_Hydrolase"/>
</dbReference>
<evidence type="ECO:0008006" key="10">
    <source>
        <dbReference type="Google" id="ProtNLM"/>
    </source>
</evidence>
<proteinExistence type="inferred from homology"/>
<dbReference type="PIRSF" id="PIRSF038994">
    <property type="entry name" value="NagA"/>
    <property type="match status" value="1"/>
</dbReference>
<feature type="binding site" evidence="7">
    <location>
        <position position="194"/>
    </location>
    <ligand>
        <name>Zn(2+)</name>
        <dbReference type="ChEBI" id="CHEBI:29105"/>
    </ligand>
</feature>
<dbReference type="OrthoDB" id="9776488at2"/>
<keyword evidence="4" id="KW-0119">Carbohydrate metabolism</keyword>
<dbReference type="AlphaFoldDB" id="A0A1C3ECJ2"/>
<evidence type="ECO:0000313" key="9">
    <source>
        <dbReference type="Proteomes" id="UP000094828"/>
    </source>
</evidence>
<evidence type="ECO:0000256" key="1">
    <source>
        <dbReference type="ARBA" id="ARBA00010716"/>
    </source>
</evidence>
<dbReference type="EMBL" id="LYDR01000095">
    <property type="protein sequence ID" value="ODA30958.1"/>
    <property type="molecule type" value="Genomic_DNA"/>
</dbReference>
<dbReference type="GO" id="GO:0006046">
    <property type="term" value="P:N-acetylglucosamine catabolic process"/>
    <property type="evidence" value="ECO:0007669"/>
    <property type="project" value="TreeGrafter"/>
</dbReference>
<dbReference type="SUPFAM" id="SSF51556">
    <property type="entry name" value="Metallo-dependent hydrolases"/>
    <property type="match status" value="1"/>
</dbReference>
<name>A0A1C3ECJ2_9PLAN</name>
<evidence type="ECO:0000256" key="6">
    <source>
        <dbReference type="PIRSR" id="PIRSR038994-2"/>
    </source>
</evidence>
<comment type="similarity">
    <text evidence="1 4">Belongs to the metallo-dependent hydrolases superfamily. NagA family.</text>
</comment>
<evidence type="ECO:0000256" key="7">
    <source>
        <dbReference type="PIRSR" id="PIRSR038994-3"/>
    </source>
</evidence>
<accession>A0A1C3ECJ2</accession>
<evidence type="ECO:0000256" key="2">
    <source>
        <dbReference type="ARBA" id="ARBA00022723"/>
    </source>
</evidence>
<feature type="binding site" evidence="7">
    <location>
        <position position="215"/>
    </location>
    <ligand>
        <name>Zn(2+)</name>
        <dbReference type="ChEBI" id="CHEBI:29105"/>
    </ligand>
</feature>
<feature type="binding site" evidence="6">
    <location>
        <position position="139"/>
    </location>
    <ligand>
        <name>substrate</name>
    </ligand>
</feature>
<dbReference type="RefSeq" id="WP_068848088.1">
    <property type="nucleotide sequence ID" value="NZ_LYDR01000095.1"/>
</dbReference>
<evidence type="ECO:0000256" key="3">
    <source>
        <dbReference type="ARBA" id="ARBA00022801"/>
    </source>
</evidence>
<keyword evidence="9" id="KW-1185">Reference proteome</keyword>
<dbReference type="PANTHER" id="PTHR11113">
    <property type="entry name" value="N-ACETYLGLUCOSAMINE-6-PHOSPHATE DEACETYLASE"/>
    <property type="match status" value="1"/>
</dbReference>
<keyword evidence="2 7" id="KW-0479">Metal-binding</keyword>
<dbReference type="PANTHER" id="PTHR11113:SF14">
    <property type="entry name" value="N-ACETYLGLUCOSAMINE-6-PHOSPHATE DEACETYLASE"/>
    <property type="match status" value="1"/>
</dbReference>
<feature type="binding site" evidence="6">
    <location>
        <begin position="218"/>
        <end position="219"/>
    </location>
    <ligand>
        <name>substrate</name>
    </ligand>
</feature>
<feature type="binding site" evidence="6">
    <location>
        <position position="226"/>
    </location>
    <ligand>
        <name>substrate</name>
    </ligand>
</feature>
<dbReference type="GO" id="GO:0046872">
    <property type="term" value="F:metal ion binding"/>
    <property type="evidence" value="ECO:0007669"/>
    <property type="project" value="UniProtKB-KW"/>
</dbReference>
<feature type="binding site" evidence="6">
    <location>
        <position position="250"/>
    </location>
    <ligand>
        <name>substrate</name>
    </ligand>
</feature>
<dbReference type="Proteomes" id="UP000094828">
    <property type="component" value="Unassembled WGS sequence"/>
</dbReference>
<reference evidence="8 9" key="1">
    <citation type="submission" date="2016-05" db="EMBL/GenBank/DDBJ databases">
        <title>Genomic and physiological characterization of Planctopirus sp. isolated from fresh water lake.</title>
        <authorList>
            <person name="Subhash Y."/>
            <person name="Ramana C."/>
        </authorList>
    </citation>
    <scope>NUCLEOTIDE SEQUENCE [LARGE SCALE GENOMIC DNA]</scope>
    <source>
        <strain evidence="8 9">JC280</strain>
    </source>
</reference>
<dbReference type="GO" id="GO:0008448">
    <property type="term" value="F:N-acetylglucosamine-6-phosphate deacetylase activity"/>
    <property type="evidence" value="ECO:0007669"/>
    <property type="project" value="InterPro"/>
</dbReference>
<feature type="binding site" evidence="6">
    <location>
        <begin position="309"/>
        <end position="311"/>
    </location>
    <ligand>
        <name>substrate</name>
    </ligand>
</feature>
<keyword evidence="3 4" id="KW-0378">Hydrolase</keyword>
<evidence type="ECO:0000256" key="4">
    <source>
        <dbReference type="PIRNR" id="PIRNR038994"/>
    </source>
</evidence>
<gene>
    <name evidence="8" type="ORF">A6X21_23175</name>
</gene>
<evidence type="ECO:0000313" key="8">
    <source>
        <dbReference type="EMBL" id="ODA30958.1"/>
    </source>
</evidence>
<feature type="active site" description="Proton donor/acceptor" evidence="5">
    <location>
        <position position="273"/>
    </location>
</feature>
<dbReference type="InterPro" id="IPR003764">
    <property type="entry name" value="GlcNAc_6-P_deAcase"/>
</dbReference>
<protein>
    <recommendedName>
        <fullName evidence="10">N-acetylglucosamine-6-phosphate deacetylase</fullName>
    </recommendedName>
</protein>
<dbReference type="Gene3D" id="3.20.20.140">
    <property type="entry name" value="Metal-dependent hydrolases"/>
    <property type="match status" value="1"/>
</dbReference>
<comment type="caution">
    <text evidence="8">The sequence shown here is derived from an EMBL/GenBank/DDBJ whole genome shotgun (WGS) entry which is preliminary data.</text>
</comment>
<dbReference type="STRING" id="1841610.A6X21_23175"/>
<organism evidence="8 9">
    <name type="scientific">Planctopirus hydrillae</name>
    <dbReference type="NCBI Taxonomy" id="1841610"/>
    <lineage>
        <taxon>Bacteria</taxon>
        <taxon>Pseudomonadati</taxon>
        <taxon>Planctomycetota</taxon>
        <taxon>Planctomycetia</taxon>
        <taxon>Planctomycetales</taxon>
        <taxon>Planctomycetaceae</taxon>
        <taxon>Planctopirus</taxon>
    </lineage>
</organism>
<sequence>MPCFRARHYSTGEPLEITIQGGRIGSVNSLRTELSELESIALPLVSPSFFDLQVNGYGGQWFSDLSLTTGHIGQIASQLARFGIGQFLPAVVTNTTCAMHHSVRTISRAIEEMPWLGQQVAGIHLEGPWISSRDGARGAHPLHAIRSPDLDEFDSLQAASNGMIKLVTVAPELPGMNRFIRELVSRGIVVAMGHTAANADEIEAASDAGVTLATHLGNGLESRIHRHHNPLWPQLADDRLSCSLIVDGQHLPAAFVKTVIRAKTLDRVLLTCDISGWAGLPSGAYVSDWGGCDVLDSGKLVVSGQPEFLAGSHLGLGDCIATATVLGEIPLARAVDLATLQPRKLLHLTIPELSAGGLADLTIFQEPRMLSQKSHAELPILATMSQGQMVYQAEGFQLGSA</sequence>